<comment type="caution">
    <text evidence="3">The sequence shown here is derived from an EMBL/GenBank/DDBJ whole genome shotgun (WGS) entry which is preliminary data.</text>
</comment>
<dbReference type="InterPro" id="IPR025486">
    <property type="entry name" value="DUF4378"/>
</dbReference>
<keyword evidence="4" id="KW-1185">Reference proteome</keyword>
<dbReference type="Proteomes" id="UP001318860">
    <property type="component" value="Unassembled WGS sequence"/>
</dbReference>
<evidence type="ECO:0000259" key="2">
    <source>
        <dbReference type="Pfam" id="PF14309"/>
    </source>
</evidence>
<feature type="domain" description="DUF4378" evidence="2">
    <location>
        <begin position="546"/>
        <end position="693"/>
    </location>
</feature>
<proteinExistence type="predicted"/>
<dbReference type="EMBL" id="JABTTQ020001142">
    <property type="protein sequence ID" value="KAK6134698.1"/>
    <property type="molecule type" value="Genomic_DNA"/>
</dbReference>
<sequence>MKDCEKRWKPNSTDSVIAMLMGFDKLHPQQPFHEKRKVLSESYVRNAASVGLRPGSLVSIGRSRSTNNEIEHEVKGVSEISEGKNDNILHKCVNSSTSKVKSVIRIPKVSKSLFGSNYKDRRSKNGEHCPSRNVLRYPQKHKHDSLAGHLGVDYTSKSLKFQLEIIDKARLFSTSISAIKPKSGLEDVNLDRHSRLGFREHRKSFKPENVKHHHQLSYKGLKVDGIVSHRHSCIACTRSMNGIYRQETRRSKFEDVLRTGYMGGKCIVDENDFKNDSHDESISRDNNSKEQQISQKDIVEPKGGRGCEQFPGADDIMSPSSKISESSSCYLPAIGSGYDNPEAYVQGVQDEIDYGSENDRCEEIELSQRNSKSLVCNFTAQCINDATYASAEAFSIGACTRLNGELQLELNPGVLSGEGGHSSHVEEVSGEEASLNEFSEEESTYSNSSRIGPPEFQDNLKRASQQSPDSVLEQFDIQNSSTFEHFDSIGLQLQLQALNFDSEETYSEGSSMVVSGDEDFDERFDDLSHDGRTVKRWLGDNKSRNYSYMVDVLDEAGFCGTKSFMDFKTWYSLDCLISPLVFQALEKKYGKQTSWQKSERQLLFDRINSGLIGIFNPVIKFHACATSIRSRICASLRRDEVEDELWMMLISEEKEERKDLSEKAFDKWFEIEEGINIVCSELETFLFDELVMELASLWD</sequence>
<reference evidence="3 4" key="1">
    <citation type="journal article" date="2021" name="Comput. Struct. Biotechnol. J.">
        <title>De novo genome assembly of the potent medicinal plant Rehmannia glutinosa using nanopore technology.</title>
        <authorList>
            <person name="Ma L."/>
            <person name="Dong C."/>
            <person name="Song C."/>
            <person name="Wang X."/>
            <person name="Zheng X."/>
            <person name="Niu Y."/>
            <person name="Chen S."/>
            <person name="Feng W."/>
        </authorList>
    </citation>
    <scope>NUCLEOTIDE SEQUENCE [LARGE SCALE GENOMIC DNA]</scope>
    <source>
        <strain evidence="3">DH-2019</strain>
    </source>
</reference>
<name>A0ABR0VHP7_REHGL</name>
<evidence type="ECO:0000313" key="3">
    <source>
        <dbReference type="EMBL" id="KAK6134698.1"/>
    </source>
</evidence>
<evidence type="ECO:0000313" key="4">
    <source>
        <dbReference type="Proteomes" id="UP001318860"/>
    </source>
</evidence>
<accession>A0ABR0VHP7</accession>
<protein>
    <recommendedName>
        <fullName evidence="2">DUF4378 domain-containing protein</fullName>
    </recommendedName>
</protein>
<evidence type="ECO:0000256" key="1">
    <source>
        <dbReference type="SAM" id="MobiDB-lite"/>
    </source>
</evidence>
<feature type="region of interest" description="Disordered" evidence="1">
    <location>
        <begin position="417"/>
        <end position="469"/>
    </location>
</feature>
<feature type="compositionally biased region" description="Basic and acidic residues" evidence="1">
    <location>
        <begin position="272"/>
        <end position="288"/>
    </location>
</feature>
<dbReference type="PANTHER" id="PTHR46836">
    <property type="entry name" value="AFADIN"/>
    <property type="match status" value="1"/>
</dbReference>
<dbReference type="Pfam" id="PF14309">
    <property type="entry name" value="DUF4378"/>
    <property type="match status" value="1"/>
</dbReference>
<organism evidence="3 4">
    <name type="scientific">Rehmannia glutinosa</name>
    <name type="common">Chinese foxglove</name>
    <dbReference type="NCBI Taxonomy" id="99300"/>
    <lineage>
        <taxon>Eukaryota</taxon>
        <taxon>Viridiplantae</taxon>
        <taxon>Streptophyta</taxon>
        <taxon>Embryophyta</taxon>
        <taxon>Tracheophyta</taxon>
        <taxon>Spermatophyta</taxon>
        <taxon>Magnoliopsida</taxon>
        <taxon>eudicotyledons</taxon>
        <taxon>Gunneridae</taxon>
        <taxon>Pentapetalae</taxon>
        <taxon>asterids</taxon>
        <taxon>lamiids</taxon>
        <taxon>Lamiales</taxon>
        <taxon>Orobanchaceae</taxon>
        <taxon>Rehmannieae</taxon>
        <taxon>Rehmannia</taxon>
    </lineage>
</organism>
<gene>
    <name evidence="3" type="ORF">DH2020_031623</name>
</gene>
<dbReference type="PANTHER" id="PTHR46836:SF7">
    <property type="entry name" value="PHOSPHATIDYLINOSITOL N-ACETYGLUCOSAMINLYTRANSFERASE SUBUNIT P-LIKE PROTEIN"/>
    <property type="match status" value="1"/>
</dbReference>
<feature type="region of interest" description="Disordered" evidence="1">
    <location>
        <begin position="272"/>
        <end position="297"/>
    </location>
</feature>